<dbReference type="PANTHER" id="PTHR33670">
    <property type="entry name" value="SPLICING FACTOR, PROLINE- AND GLUTAMINE-RICH-LIKE"/>
    <property type="match status" value="1"/>
</dbReference>
<name>A0ABD1UL28_9LAMI</name>
<dbReference type="AlphaFoldDB" id="A0ABD1UL28"/>
<comment type="caution">
    <text evidence="2">The sequence shown here is derived from an EMBL/GenBank/DDBJ whole genome shotgun (WGS) entry which is preliminary data.</text>
</comment>
<feature type="compositionally biased region" description="Low complexity" evidence="1">
    <location>
        <begin position="68"/>
        <end position="79"/>
    </location>
</feature>
<dbReference type="PANTHER" id="PTHR33670:SF17">
    <property type="entry name" value="ANTHER-SPECIFIC PROLINE-RICH PROTEIN APG"/>
    <property type="match status" value="1"/>
</dbReference>
<dbReference type="Pfam" id="PF15365">
    <property type="entry name" value="PNRC"/>
    <property type="match status" value="1"/>
</dbReference>
<proteinExistence type="predicted"/>
<dbReference type="GO" id="GO:0016071">
    <property type="term" value="P:mRNA metabolic process"/>
    <property type="evidence" value="ECO:0007669"/>
    <property type="project" value="UniProtKB-ARBA"/>
</dbReference>
<organism evidence="2 3">
    <name type="scientific">Abeliophyllum distichum</name>
    <dbReference type="NCBI Taxonomy" id="126358"/>
    <lineage>
        <taxon>Eukaryota</taxon>
        <taxon>Viridiplantae</taxon>
        <taxon>Streptophyta</taxon>
        <taxon>Embryophyta</taxon>
        <taxon>Tracheophyta</taxon>
        <taxon>Spermatophyta</taxon>
        <taxon>Magnoliopsida</taxon>
        <taxon>eudicotyledons</taxon>
        <taxon>Gunneridae</taxon>
        <taxon>Pentapetalae</taxon>
        <taxon>asterids</taxon>
        <taxon>lamiids</taxon>
        <taxon>Lamiales</taxon>
        <taxon>Oleaceae</taxon>
        <taxon>Forsythieae</taxon>
        <taxon>Abeliophyllum</taxon>
    </lineage>
</organism>
<protein>
    <submittedName>
        <fullName evidence="2">Uncharacterized protein</fullName>
    </submittedName>
</protein>
<dbReference type="EMBL" id="JBFOLK010000003">
    <property type="protein sequence ID" value="KAL2525750.1"/>
    <property type="molecule type" value="Genomic_DNA"/>
</dbReference>
<evidence type="ECO:0000313" key="3">
    <source>
        <dbReference type="Proteomes" id="UP001604336"/>
    </source>
</evidence>
<dbReference type="InterPro" id="IPR028322">
    <property type="entry name" value="PNRC-like_rgn"/>
</dbReference>
<sequence>MGGVEVLYPQNLLKDRFSHHRPRHSSIQSPMKFQKKPSISHNPNPDSYPAKSNQRKRIPRNTSYNRYSSTSPSNNHNNHTLVMGQVKILKRGEVLTNVTTTLHEDLDEGKKKVAAADDLLVLSSTDRLGPEPDMIPNQIRVLNFYAGSAFISSPPPSSLPQPVLFKKKNFDSNNDDATSDLRRLLRLDLD</sequence>
<evidence type="ECO:0000313" key="2">
    <source>
        <dbReference type="EMBL" id="KAL2525750.1"/>
    </source>
</evidence>
<keyword evidence="3" id="KW-1185">Reference proteome</keyword>
<accession>A0ABD1UL28</accession>
<dbReference type="Proteomes" id="UP001604336">
    <property type="component" value="Unassembled WGS sequence"/>
</dbReference>
<feature type="compositionally biased region" description="Polar residues" evidence="1">
    <location>
        <begin position="25"/>
        <end position="45"/>
    </location>
</feature>
<reference evidence="3" key="1">
    <citation type="submission" date="2024-07" db="EMBL/GenBank/DDBJ databases">
        <title>Two chromosome-level genome assemblies of Korean endemic species Abeliophyllum distichum and Forsythia ovata (Oleaceae).</title>
        <authorList>
            <person name="Jang H."/>
        </authorList>
    </citation>
    <scope>NUCLEOTIDE SEQUENCE [LARGE SCALE GENOMIC DNA]</scope>
</reference>
<gene>
    <name evidence="2" type="ORF">Adt_10804</name>
</gene>
<evidence type="ECO:0000256" key="1">
    <source>
        <dbReference type="SAM" id="MobiDB-lite"/>
    </source>
</evidence>
<feature type="region of interest" description="Disordered" evidence="1">
    <location>
        <begin position="15"/>
        <end position="79"/>
    </location>
</feature>